<dbReference type="Pfam" id="PF01826">
    <property type="entry name" value="TIL"/>
    <property type="match status" value="1"/>
</dbReference>
<dbReference type="Pfam" id="PF19028">
    <property type="entry name" value="TSP1_spondin"/>
    <property type="match status" value="1"/>
</dbReference>
<dbReference type="Pfam" id="PF00090">
    <property type="entry name" value="TSP_1"/>
    <property type="match status" value="3"/>
</dbReference>
<dbReference type="RefSeq" id="XP_013913582.1">
    <property type="nucleotide sequence ID" value="XM_014058107.1"/>
</dbReference>
<dbReference type="SMART" id="SM00192">
    <property type="entry name" value="LDLa"/>
    <property type="match status" value="1"/>
</dbReference>
<dbReference type="Gene3D" id="2.20.100.10">
    <property type="entry name" value="Thrombospondin type-1 (TSP1) repeat"/>
    <property type="match status" value="4"/>
</dbReference>
<evidence type="ECO:0000259" key="10">
    <source>
        <dbReference type="SMART" id="SM00215"/>
    </source>
</evidence>
<keyword evidence="2" id="KW-0964">Secreted</keyword>
<dbReference type="PROSITE" id="PS50092">
    <property type="entry name" value="TSP1"/>
    <property type="match status" value="4"/>
</dbReference>
<dbReference type="SUPFAM" id="SSF82895">
    <property type="entry name" value="TSP-1 type 1 repeat"/>
    <property type="match status" value="4"/>
</dbReference>
<dbReference type="InterPro" id="IPR000884">
    <property type="entry name" value="TSP1_rpt"/>
</dbReference>
<dbReference type="InterPro" id="IPR001007">
    <property type="entry name" value="VWF_dom"/>
</dbReference>
<name>A0A6I9XI40_9SAUR</name>
<keyword evidence="6 8" id="KW-1015">Disulfide bond</keyword>
<proteinExistence type="predicted"/>
<dbReference type="SUPFAM" id="SSF57603">
    <property type="entry name" value="FnI-like domain"/>
    <property type="match status" value="1"/>
</dbReference>
<evidence type="ECO:0000256" key="4">
    <source>
        <dbReference type="ARBA" id="ARBA00022729"/>
    </source>
</evidence>
<evidence type="ECO:0000256" key="3">
    <source>
        <dbReference type="ARBA" id="ARBA00022536"/>
    </source>
</evidence>
<feature type="compositionally biased region" description="Basic and acidic residues" evidence="9">
    <location>
        <begin position="16"/>
        <end position="41"/>
    </location>
</feature>
<dbReference type="PRINTS" id="PR01705">
    <property type="entry name" value="TSP1REPEAT"/>
</dbReference>
<dbReference type="SUPFAM" id="SSF57567">
    <property type="entry name" value="Serine protease inhibitors"/>
    <property type="match status" value="1"/>
</dbReference>
<dbReference type="Gene3D" id="4.10.400.10">
    <property type="entry name" value="Low-density Lipoprotein Receptor"/>
    <property type="match status" value="1"/>
</dbReference>
<accession>A0A6I9XI40</accession>
<evidence type="ECO:0000256" key="6">
    <source>
        <dbReference type="ARBA" id="ARBA00023157"/>
    </source>
</evidence>
<evidence type="ECO:0000256" key="1">
    <source>
        <dbReference type="ARBA" id="ARBA00004613"/>
    </source>
</evidence>
<dbReference type="PANTHER" id="PTHR22906">
    <property type="entry name" value="PROPERDIN"/>
    <property type="match status" value="1"/>
</dbReference>
<dbReference type="FunFam" id="4.10.400.10:FF:000034">
    <property type="entry name" value="Low-density lipoprotein receptor-related protein 2"/>
    <property type="match status" value="1"/>
</dbReference>
<protein>
    <submittedName>
        <fullName evidence="12">SCO-spondin-like</fullName>
    </submittedName>
</protein>
<feature type="disulfide bond" evidence="8">
    <location>
        <begin position="83"/>
        <end position="98"/>
    </location>
</feature>
<dbReference type="Gene3D" id="2.10.70.10">
    <property type="entry name" value="Complement Module, domain 1"/>
    <property type="match status" value="1"/>
</dbReference>
<dbReference type="InterPro" id="IPR002172">
    <property type="entry name" value="LDrepeatLR_classA_rpt"/>
</dbReference>
<dbReference type="FunFam" id="2.20.100.10:FF:000002">
    <property type="entry name" value="Unc-5 netrin receptor C"/>
    <property type="match status" value="1"/>
</dbReference>
<dbReference type="SUPFAM" id="SSF57424">
    <property type="entry name" value="LDL receptor-like module"/>
    <property type="match status" value="1"/>
</dbReference>
<evidence type="ECO:0000313" key="12">
    <source>
        <dbReference type="RefSeq" id="XP_013913582.1"/>
    </source>
</evidence>
<dbReference type="KEGG" id="tsr:106542394"/>
<dbReference type="InterPro" id="IPR036383">
    <property type="entry name" value="TSP1_rpt_sf"/>
</dbReference>
<dbReference type="Gene3D" id="2.10.25.10">
    <property type="entry name" value="Laminin"/>
    <property type="match status" value="1"/>
</dbReference>
<feature type="disulfide bond" evidence="8">
    <location>
        <begin position="71"/>
        <end position="89"/>
    </location>
</feature>
<feature type="region of interest" description="Disordered" evidence="9">
    <location>
        <begin position="1"/>
        <end position="61"/>
    </location>
</feature>
<dbReference type="OrthoDB" id="6262482at2759"/>
<dbReference type="InterPro" id="IPR002919">
    <property type="entry name" value="TIL_dom"/>
</dbReference>
<dbReference type="GeneID" id="106542394"/>
<keyword evidence="7" id="KW-0325">Glycoprotein</keyword>
<keyword evidence="5" id="KW-0677">Repeat</keyword>
<evidence type="ECO:0000256" key="8">
    <source>
        <dbReference type="PROSITE-ProRule" id="PRU00124"/>
    </source>
</evidence>
<sequence length="437" mass="47871">MEVDEKIGEEIEEEANEKKEIKDEEKIDKEEENKDNEKEIKGGPTAPTAHTMAPPIPAGPPSACSSKQFSCQSGECLSHERRCDLRQDCQDGSDEANCVDCILSPWSLWSECSRSCGLGVTFRRRDLLRNALPGGRCDRDEFDSRSCFLRACPVNGGWASWGEWSDCDAECRGGVRSRTRTCADPPPKNGGELCPGDAVQMETCNQQPCRDARDCGPDMVFVQAGHCARGLVDPCPQTCRQLSVQKSCQSSCVEGCRCPPGLFLQEGGCVNISQCHCFFDHNHRRPGEIFLRDNCSQCVCLDGTVTCDTVSCPVKCGWSAWSPWTPCSRSCGVGMQQRFRSPSNPAAANGGAPCQGDAQEVRECLTICTTEIPLLWSDWTPWSPCSKTCFYAPDLVGTRKRFRHCNGTAQVVGCDGETVQEEECDTPLCPGSVLIEA</sequence>
<dbReference type="FunFam" id="2.20.100.10:FF:000001">
    <property type="entry name" value="semaphorin-5A isoform X1"/>
    <property type="match status" value="1"/>
</dbReference>
<dbReference type="InterPro" id="IPR036055">
    <property type="entry name" value="LDL_receptor-like_sf"/>
</dbReference>
<dbReference type="InterPro" id="IPR036084">
    <property type="entry name" value="Ser_inhib-like_sf"/>
</dbReference>
<keyword evidence="11" id="KW-1185">Reference proteome</keyword>
<dbReference type="InterPro" id="IPR044004">
    <property type="entry name" value="TSP1_spondin_dom"/>
</dbReference>
<feature type="disulfide bond" evidence="8">
    <location>
        <begin position="64"/>
        <end position="76"/>
    </location>
</feature>
<feature type="domain" description="VWFC" evidence="10">
    <location>
        <begin position="277"/>
        <end position="331"/>
    </location>
</feature>
<evidence type="ECO:0000256" key="9">
    <source>
        <dbReference type="SAM" id="MobiDB-lite"/>
    </source>
</evidence>
<keyword evidence="3" id="KW-0245">EGF-like domain</keyword>
<comment type="subcellular location">
    <subcellularLocation>
        <location evidence="1">Secreted</location>
    </subcellularLocation>
</comment>
<evidence type="ECO:0000313" key="11">
    <source>
        <dbReference type="Proteomes" id="UP000504617"/>
    </source>
</evidence>
<dbReference type="Proteomes" id="UP000504617">
    <property type="component" value="Unplaced"/>
</dbReference>
<dbReference type="SMART" id="SM00209">
    <property type="entry name" value="TSP1"/>
    <property type="match status" value="4"/>
</dbReference>
<dbReference type="PROSITE" id="PS50068">
    <property type="entry name" value="LDLRA_2"/>
    <property type="match status" value="1"/>
</dbReference>
<dbReference type="CDD" id="cd19941">
    <property type="entry name" value="TIL"/>
    <property type="match status" value="1"/>
</dbReference>
<dbReference type="InterPro" id="IPR052065">
    <property type="entry name" value="Compl_asym_regulator"/>
</dbReference>
<gene>
    <name evidence="12" type="primary">LOC106542394</name>
</gene>
<evidence type="ECO:0000256" key="7">
    <source>
        <dbReference type="ARBA" id="ARBA00023180"/>
    </source>
</evidence>
<feature type="compositionally biased region" description="Low complexity" evidence="9">
    <location>
        <begin position="42"/>
        <end position="53"/>
    </location>
</feature>
<dbReference type="SMART" id="SM00215">
    <property type="entry name" value="VWC_out"/>
    <property type="match status" value="1"/>
</dbReference>
<dbReference type="Pfam" id="PF00057">
    <property type="entry name" value="Ldl_recept_a"/>
    <property type="match status" value="1"/>
</dbReference>
<evidence type="ECO:0000256" key="5">
    <source>
        <dbReference type="ARBA" id="ARBA00022737"/>
    </source>
</evidence>
<organism evidence="11 12">
    <name type="scientific">Thamnophis sirtalis</name>
    <dbReference type="NCBI Taxonomy" id="35019"/>
    <lineage>
        <taxon>Eukaryota</taxon>
        <taxon>Metazoa</taxon>
        <taxon>Chordata</taxon>
        <taxon>Craniata</taxon>
        <taxon>Vertebrata</taxon>
        <taxon>Euteleostomi</taxon>
        <taxon>Lepidosauria</taxon>
        <taxon>Squamata</taxon>
        <taxon>Bifurcata</taxon>
        <taxon>Unidentata</taxon>
        <taxon>Episquamata</taxon>
        <taxon>Toxicofera</taxon>
        <taxon>Serpentes</taxon>
        <taxon>Colubroidea</taxon>
        <taxon>Colubridae</taxon>
        <taxon>Natricinae</taxon>
        <taxon>Thamnophis</taxon>
    </lineage>
</organism>
<evidence type="ECO:0000256" key="2">
    <source>
        <dbReference type="ARBA" id="ARBA00022525"/>
    </source>
</evidence>
<keyword evidence="4" id="KW-0732">Signal</keyword>
<dbReference type="AlphaFoldDB" id="A0A6I9XI40"/>
<reference evidence="12" key="1">
    <citation type="submission" date="2025-08" db="UniProtKB">
        <authorList>
            <consortium name="RefSeq"/>
        </authorList>
    </citation>
    <scope>IDENTIFICATION</scope>
    <source>
        <tissue evidence="12">Skeletal muscle</tissue>
    </source>
</reference>
<dbReference type="CDD" id="cd00112">
    <property type="entry name" value="LDLa"/>
    <property type="match status" value="1"/>
</dbReference>
<dbReference type="PANTHER" id="PTHR22906:SF43">
    <property type="entry name" value="PROPERDIN"/>
    <property type="match status" value="1"/>
</dbReference>